<feature type="compositionally biased region" description="Basic residues" evidence="1">
    <location>
        <begin position="87"/>
        <end position="98"/>
    </location>
</feature>
<evidence type="ECO:0000313" key="2">
    <source>
        <dbReference type="EMBL" id="PWN86606.1"/>
    </source>
</evidence>
<dbReference type="InParanoid" id="A0A316YAB2"/>
<dbReference type="RefSeq" id="XP_025373804.1">
    <property type="nucleotide sequence ID" value="XM_025523020.1"/>
</dbReference>
<gene>
    <name evidence="2" type="ORF">FA10DRAFT_270158</name>
</gene>
<proteinExistence type="predicted"/>
<keyword evidence="3" id="KW-1185">Reference proteome</keyword>
<dbReference type="AlphaFoldDB" id="A0A316YAB2"/>
<feature type="compositionally biased region" description="Polar residues" evidence="1">
    <location>
        <begin position="1"/>
        <end position="22"/>
    </location>
</feature>
<name>A0A316YAB2_9BASI</name>
<dbReference type="Proteomes" id="UP000245768">
    <property type="component" value="Unassembled WGS sequence"/>
</dbReference>
<feature type="compositionally biased region" description="Polar residues" evidence="1">
    <location>
        <begin position="118"/>
        <end position="128"/>
    </location>
</feature>
<feature type="compositionally biased region" description="Polar residues" evidence="1">
    <location>
        <begin position="240"/>
        <end position="250"/>
    </location>
</feature>
<feature type="compositionally biased region" description="Polar residues" evidence="1">
    <location>
        <begin position="29"/>
        <end position="39"/>
    </location>
</feature>
<sequence length="546" mass="57904">MARMQSSWQHAANMSFAETPTSRAAKRSTMGSSVLTSISRRPIKAAEAVVAATELAHHVESALASSALLDIAPSPEKQKSKQSQPKQHTHHHHRRSRPYHLAPRPQEALTRVSEKPSLLSQDSPSHQRPSIPFDLFAAAAAAAEGASAPAPAPPSLSDSPFKDASGARQVWTVDTANEEKWGDFAPRQQGVPHLLPPTDTAAARNHVQECLGDEGHRQESIDSGQGLRKGKGKEKERTSADMQSSPSSHAQAEASPSMSPNPSPSPRPAAAAVAPGTAPRWMTAGTRHLHTMSDAQAHILFGDLFFGTAPPFLREVVAASPPLIHQLGASESGSGGRDEQEGGDEQEGDDTAPSPPLSPSSQAQVQLSSTPSNAFRREGSPLHLSSASEGARRKSIDWSQLIELAALVDVVKPAARSNSDWAPEPPAQGNASGGHSLRPPIITVGLGPLNDMWPESAEATRSLPDELASSPRTPTISATPPSPRPPTALSGRPGSHETSQEEGSPLRTIERALAQLSEQVMAQGDQTHALETRVRLLEETVFVAER</sequence>
<dbReference type="GeneID" id="37044936"/>
<feature type="region of interest" description="Disordered" evidence="1">
    <location>
        <begin position="70"/>
        <end position="198"/>
    </location>
</feature>
<feature type="compositionally biased region" description="Low complexity" evidence="1">
    <location>
        <begin position="70"/>
        <end position="86"/>
    </location>
</feature>
<evidence type="ECO:0000256" key="1">
    <source>
        <dbReference type="SAM" id="MobiDB-lite"/>
    </source>
</evidence>
<feature type="compositionally biased region" description="Acidic residues" evidence="1">
    <location>
        <begin position="341"/>
        <end position="350"/>
    </location>
</feature>
<accession>A0A316YAB2</accession>
<feature type="region of interest" description="Disordered" evidence="1">
    <location>
        <begin position="212"/>
        <end position="276"/>
    </location>
</feature>
<feature type="region of interest" description="Disordered" evidence="1">
    <location>
        <begin position="326"/>
        <end position="393"/>
    </location>
</feature>
<protein>
    <submittedName>
        <fullName evidence="2">Uncharacterized protein</fullName>
    </submittedName>
</protein>
<reference evidence="2 3" key="1">
    <citation type="journal article" date="2018" name="Mol. Biol. Evol.">
        <title>Broad Genomic Sampling Reveals a Smut Pathogenic Ancestry of the Fungal Clade Ustilaginomycotina.</title>
        <authorList>
            <person name="Kijpornyongpan T."/>
            <person name="Mondo S.J."/>
            <person name="Barry K."/>
            <person name="Sandor L."/>
            <person name="Lee J."/>
            <person name="Lipzen A."/>
            <person name="Pangilinan J."/>
            <person name="LaButti K."/>
            <person name="Hainaut M."/>
            <person name="Henrissat B."/>
            <person name="Grigoriev I.V."/>
            <person name="Spatafora J.W."/>
            <person name="Aime M.C."/>
        </authorList>
    </citation>
    <scope>NUCLEOTIDE SEQUENCE [LARGE SCALE GENOMIC DNA]</scope>
    <source>
        <strain evidence="2 3">MCA 4198</strain>
    </source>
</reference>
<feature type="compositionally biased region" description="Low complexity" evidence="1">
    <location>
        <begin position="468"/>
        <end position="479"/>
    </location>
</feature>
<feature type="region of interest" description="Disordered" evidence="1">
    <location>
        <begin position="417"/>
        <end position="510"/>
    </location>
</feature>
<feature type="compositionally biased region" description="Low complexity" evidence="1">
    <location>
        <begin position="359"/>
        <end position="369"/>
    </location>
</feature>
<organism evidence="2 3">
    <name type="scientific">Acaromyces ingoldii</name>
    <dbReference type="NCBI Taxonomy" id="215250"/>
    <lineage>
        <taxon>Eukaryota</taxon>
        <taxon>Fungi</taxon>
        <taxon>Dikarya</taxon>
        <taxon>Basidiomycota</taxon>
        <taxon>Ustilaginomycotina</taxon>
        <taxon>Exobasidiomycetes</taxon>
        <taxon>Exobasidiales</taxon>
        <taxon>Cryptobasidiaceae</taxon>
        <taxon>Acaromyces</taxon>
    </lineage>
</organism>
<evidence type="ECO:0000313" key="3">
    <source>
        <dbReference type="Proteomes" id="UP000245768"/>
    </source>
</evidence>
<feature type="region of interest" description="Disordered" evidence="1">
    <location>
        <begin position="1"/>
        <end position="39"/>
    </location>
</feature>
<dbReference type="EMBL" id="KZ819644">
    <property type="protein sequence ID" value="PWN86606.1"/>
    <property type="molecule type" value="Genomic_DNA"/>
</dbReference>
<feature type="compositionally biased region" description="Low complexity" evidence="1">
    <location>
        <begin position="137"/>
        <end position="159"/>
    </location>
</feature>